<comment type="caution">
    <text evidence="4">The sequence shown here is derived from an EMBL/GenBank/DDBJ whole genome shotgun (WGS) entry which is preliminary data.</text>
</comment>
<dbReference type="AlphaFoldDB" id="A0A366JX84"/>
<evidence type="ECO:0000313" key="5">
    <source>
        <dbReference type="Proteomes" id="UP000252731"/>
    </source>
</evidence>
<dbReference type="EC" id="3.1.3.-" evidence="3"/>
<dbReference type="Gene3D" id="3.40.50.1000">
    <property type="entry name" value="HAD superfamily/HAD-like"/>
    <property type="match status" value="1"/>
</dbReference>
<dbReference type="OrthoDB" id="2471595at2"/>
<keyword evidence="2 3" id="KW-0378">Hydrolase</keyword>
<protein>
    <recommendedName>
        <fullName evidence="3">Nucleotidase</fullName>
        <ecNumber evidence="3">3.1.3.-</ecNumber>
    </recommendedName>
</protein>
<dbReference type="SUPFAM" id="SSF56784">
    <property type="entry name" value="HAD-like"/>
    <property type="match status" value="1"/>
</dbReference>
<dbReference type="InterPro" id="IPR052419">
    <property type="entry name" value="5_3-deoxyribonucleotidase-like"/>
</dbReference>
<dbReference type="InterPro" id="IPR009206">
    <property type="entry name" value="Nucleotidase_putative"/>
</dbReference>
<dbReference type="STRING" id="1399.VL14_18240"/>
<dbReference type="Proteomes" id="UP000252731">
    <property type="component" value="Unassembled WGS sequence"/>
</dbReference>
<reference evidence="4 5" key="1">
    <citation type="submission" date="2018-06" db="EMBL/GenBank/DDBJ databases">
        <title>Freshwater and sediment microbial communities from various areas in North America, analyzing microbe dynamics in response to fracking.</title>
        <authorList>
            <person name="Lamendella R."/>
        </authorList>
    </citation>
    <scope>NUCLEOTIDE SEQUENCE [LARGE SCALE GENOMIC DNA]</scope>
    <source>
        <strain evidence="4 5">14_TX</strain>
    </source>
</reference>
<dbReference type="GO" id="GO:0016787">
    <property type="term" value="F:hydrolase activity"/>
    <property type="evidence" value="ECO:0007669"/>
    <property type="project" value="UniProtKB-KW"/>
</dbReference>
<comment type="similarity">
    <text evidence="1 3">Belongs to the 5'(3')-deoxyribonucleotidase family.</text>
</comment>
<organism evidence="4 5">
    <name type="scientific">Cytobacillus firmus</name>
    <name type="common">Bacillus firmus</name>
    <dbReference type="NCBI Taxonomy" id="1399"/>
    <lineage>
        <taxon>Bacteria</taxon>
        <taxon>Bacillati</taxon>
        <taxon>Bacillota</taxon>
        <taxon>Bacilli</taxon>
        <taxon>Bacillales</taxon>
        <taxon>Bacillaceae</taxon>
        <taxon>Cytobacillus</taxon>
    </lineage>
</organism>
<dbReference type="InterPro" id="IPR023214">
    <property type="entry name" value="HAD_sf"/>
</dbReference>
<dbReference type="RefSeq" id="WP_113882818.1">
    <property type="nucleotide sequence ID" value="NZ_QNSF01000005.1"/>
</dbReference>
<keyword evidence="5" id="KW-1185">Reference proteome</keyword>
<dbReference type="EMBL" id="QNSF01000005">
    <property type="protein sequence ID" value="RBP94125.1"/>
    <property type="molecule type" value="Genomic_DNA"/>
</dbReference>
<dbReference type="InterPro" id="IPR036412">
    <property type="entry name" value="HAD-like_sf"/>
</dbReference>
<dbReference type="PIRSF" id="PIRSF021362">
    <property type="entry name" value="UCP021362_HAD"/>
    <property type="match status" value="1"/>
</dbReference>
<evidence type="ECO:0000256" key="3">
    <source>
        <dbReference type="PIRNR" id="PIRNR021362"/>
    </source>
</evidence>
<gene>
    <name evidence="4" type="ORF">DFO70_105371</name>
</gene>
<evidence type="ECO:0000256" key="2">
    <source>
        <dbReference type="ARBA" id="ARBA00022801"/>
    </source>
</evidence>
<evidence type="ECO:0000256" key="1">
    <source>
        <dbReference type="ARBA" id="ARBA00009589"/>
    </source>
</evidence>
<accession>A0A366JX84</accession>
<dbReference type="PANTHER" id="PTHR35134:SF2">
    <property type="entry name" value="NUCLEOTIDASE YQFW-RELATED"/>
    <property type="match status" value="1"/>
</dbReference>
<sequence>MKKRFGIDIDGTVTCPEAMVPYLNEAFNLNITLNDIKQYDLTPLVTISEEQFAHWFYENEPLIYKESPIAEGAKEVLTNWKRMHELYFISARGSHLQQITEEWFLENTLEFDHIELIGSHDKIEAAKKYEVDIFFEDKHDNAVMIHEACGIPVILFDTPYNQEPLPNGVIRVRNWKEANAWVEDWLQEQKRKRIDQMNSN</sequence>
<name>A0A366JX84_CYTFI</name>
<evidence type="ECO:0000313" key="4">
    <source>
        <dbReference type="EMBL" id="RBP94125.1"/>
    </source>
</evidence>
<proteinExistence type="inferred from homology"/>
<dbReference type="PANTHER" id="PTHR35134">
    <property type="entry name" value="NUCLEOTIDASE YQFW-RELATED"/>
    <property type="match status" value="1"/>
</dbReference>